<dbReference type="EMBL" id="JAYGIL010000004">
    <property type="protein sequence ID" value="MEA5402152.1"/>
    <property type="molecule type" value="Genomic_DNA"/>
</dbReference>
<name>A0ABU5S139_9BACT</name>
<dbReference type="Gene3D" id="3.40.1350.10">
    <property type="match status" value="1"/>
</dbReference>
<gene>
    <name evidence="2" type="ORF">VB776_04470</name>
</gene>
<dbReference type="Proteomes" id="UP001303899">
    <property type="component" value="Unassembled WGS sequence"/>
</dbReference>
<dbReference type="PROSITE" id="PS50003">
    <property type="entry name" value="PH_DOMAIN"/>
    <property type="match status" value="1"/>
</dbReference>
<organism evidence="2 3">
    <name type="scientific">Arcicella gelida</name>
    <dbReference type="NCBI Taxonomy" id="2984195"/>
    <lineage>
        <taxon>Bacteria</taxon>
        <taxon>Pseudomonadati</taxon>
        <taxon>Bacteroidota</taxon>
        <taxon>Cytophagia</taxon>
        <taxon>Cytophagales</taxon>
        <taxon>Flectobacillaceae</taxon>
        <taxon>Arcicella</taxon>
    </lineage>
</organism>
<dbReference type="InterPro" id="IPR009362">
    <property type="entry name" value="YhcG_C"/>
</dbReference>
<evidence type="ECO:0000313" key="2">
    <source>
        <dbReference type="EMBL" id="MEA5402152.1"/>
    </source>
</evidence>
<evidence type="ECO:0000313" key="3">
    <source>
        <dbReference type="Proteomes" id="UP001303899"/>
    </source>
</evidence>
<keyword evidence="3" id="KW-1185">Reference proteome</keyword>
<dbReference type="Pfam" id="PF17761">
    <property type="entry name" value="DUF1016_N"/>
    <property type="match status" value="1"/>
</dbReference>
<dbReference type="Pfam" id="PF06250">
    <property type="entry name" value="YhcG_C"/>
    <property type="match status" value="1"/>
</dbReference>
<dbReference type="PANTHER" id="PTHR30547:SF5">
    <property type="entry name" value="NUCLEASE YHCG-RELATED"/>
    <property type="match status" value="1"/>
</dbReference>
<feature type="domain" description="PH" evidence="1">
    <location>
        <begin position="1"/>
        <end position="21"/>
    </location>
</feature>
<dbReference type="InterPro" id="IPR053148">
    <property type="entry name" value="PD-DEXK-like_domain"/>
</dbReference>
<comment type="caution">
    <text evidence="2">The sequence shown here is derived from an EMBL/GenBank/DDBJ whole genome shotgun (WGS) entry which is preliminary data.</text>
</comment>
<reference evidence="2 3" key="1">
    <citation type="submission" date="2023-12" db="EMBL/GenBank/DDBJ databases">
        <title>Novel species of the genus Arcicella isolated from rivers.</title>
        <authorList>
            <person name="Lu H."/>
        </authorList>
    </citation>
    <scope>NUCLEOTIDE SEQUENCE [LARGE SCALE GENOMIC DNA]</scope>
    <source>
        <strain evidence="2 3">DC2W</strain>
    </source>
</reference>
<dbReference type="InterPro" id="IPR041527">
    <property type="entry name" value="YhcG_N"/>
</dbReference>
<protein>
    <submittedName>
        <fullName evidence="2">PDDEXK nuclease domain-containing protein</fullName>
    </submittedName>
</protein>
<dbReference type="InterPro" id="IPR001849">
    <property type="entry name" value="PH_domain"/>
</dbReference>
<proteinExistence type="predicted"/>
<sequence length="349" mass="40591">MSISTHSEYKDWLRELKANIKKSQIKASLAVNSELIQLYWHLGKQIVEKQENAKWGSGFIDQLSKDLKEEFPSLGGFSAKNLRYCKAFYEYYSNPSIWQQLVSKLETLLFNIPWGHHILIIQRIKNQEEAIFYVQQTIENNWSRAVLDYQIETKLYQRQGKAITNFKNTLPEPESDLANALLKDSYNFEFLTLSSKVKELELEQKLIENITHFLLELGKGFAYLGRQFEINVGGELFKTDLLFYHTKLKCYVVIELKVTKFKPEYVGKLNFYVTAIDRVVKDSTDKPTIGILLCRSKNDVVVDFALHDVNKPMGVSEYTYTELPTQIQNALPTIEQFTERLNQEDEADI</sequence>
<dbReference type="RefSeq" id="WP_323326410.1">
    <property type="nucleotide sequence ID" value="NZ_JAYGIL010000004.1"/>
</dbReference>
<dbReference type="PANTHER" id="PTHR30547">
    <property type="entry name" value="UNCHARACTERIZED PROTEIN YHCG-RELATED"/>
    <property type="match status" value="1"/>
</dbReference>
<accession>A0ABU5S139</accession>
<evidence type="ECO:0000259" key="1">
    <source>
        <dbReference type="PROSITE" id="PS50003"/>
    </source>
</evidence>
<dbReference type="InterPro" id="IPR011856">
    <property type="entry name" value="tRNA_endonuc-like_dom_sf"/>
</dbReference>